<name>A0A7H9HUK3_9SACH</name>
<evidence type="ECO:0000313" key="2">
    <source>
        <dbReference type="Proteomes" id="UP000510647"/>
    </source>
</evidence>
<gene>
    <name evidence="1" type="ORF">HG537_0F01750</name>
</gene>
<proteinExistence type="predicted"/>
<dbReference type="AlphaFoldDB" id="A0A7H9HUK3"/>
<organism evidence="1 2">
    <name type="scientific">Torulaspora globosa</name>
    <dbReference type="NCBI Taxonomy" id="48254"/>
    <lineage>
        <taxon>Eukaryota</taxon>
        <taxon>Fungi</taxon>
        <taxon>Dikarya</taxon>
        <taxon>Ascomycota</taxon>
        <taxon>Saccharomycotina</taxon>
        <taxon>Saccharomycetes</taxon>
        <taxon>Saccharomycetales</taxon>
        <taxon>Saccharomycetaceae</taxon>
        <taxon>Torulaspora</taxon>
    </lineage>
</organism>
<keyword evidence="2" id="KW-1185">Reference proteome</keyword>
<sequence>MVLLNAGNCNILRTHGIFRSKFRDYASIQGKKVDWDIVFNGKSSKRQAVNQFKKNLVYLAEKGVNPSVGTRESEAVKFLSCQGTRSIRKLYEMIMQHRVTEQQVWEAIVKARCRDPANIAVPRKLETSSRDIPGNRPMLEIRPQAVDHLEDVIDRVEKTQSRETVIFDELKPKDGSSTIKRSNIQDIDVQSLGNYLQKAGERRRKYAWENQRHFSWEHATNGGFTVSAGDVLFPNSMYKRYRKKPLENLKYRASNVLSFDTKRSRYEQDKPTELLVYNLVTKKQRIIPVNNDTSLFNINYKDLFGIINSSKNAPEETLSIINQFEGKGWTLIGDLYDNSQTIAFQRTVVPSSQNARKALIRNPWLWTAILSALLYGSYNLLPRDTEVDKGGDNEA</sequence>
<evidence type="ECO:0000313" key="1">
    <source>
        <dbReference type="EMBL" id="QLQ81414.1"/>
    </source>
</evidence>
<accession>A0A7H9HUK3</accession>
<reference evidence="1 2" key="1">
    <citation type="submission" date="2020-06" db="EMBL/GenBank/DDBJ databases">
        <title>The yeast mating-type switching endonuclease HO is a domesticated member of an unorthodox homing genetic element family.</title>
        <authorList>
            <person name="Coughlan A.Y."/>
            <person name="Lombardi L."/>
            <person name="Braun-Galleani S."/>
            <person name="Martos A.R."/>
            <person name="Galeote V."/>
            <person name="Bigey F."/>
            <person name="Dequin S."/>
            <person name="Byrne K.P."/>
            <person name="Wolfe K.H."/>
        </authorList>
    </citation>
    <scope>NUCLEOTIDE SEQUENCE [LARGE SCALE GENOMIC DNA]</scope>
    <source>
        <strain evidence="1 2">CBS2947</strain>
    </source>
</reference>
<protein>
    <submittedName>
        <fullName evidence="1">Uncharacterized protein</fullName>
    </submittedName>
</protein>
<dbReference type="OrthoDB" id="4035871at2759"/>
<dbReference type="Proteomes" id="UP000510647">
    <property type="component" value="Chromosome 6"/>
</dbReference>
<dbReference type="EMBL" id="CP059272">
    <property type="protein sequence ID" value="QLQ81414.1"/>
    <property type="molecule type" value="Genomic_DNA"/>
</dbReference>